<accession>A0A813GQQ4</accession>
<evidence type="ECO:0000313" key="3">
    <source>
        <dbReference type="Proteomes" id="UP000654075"/>
    </source>
</evidence>
<dbReference type="PROSITE" id="PS50188">
    <property type="entry name" value="B302_SPRY"/>
    <property type="match status" value="1"/>
</dbReference>
<reference evidence="2" key="1">
    <citation type="submission" date="2021-02" db="EMBL/GenBank/DDBJ databases">
        <authorList>
            <person name="Dougan E. K."/>
            <person name="Rhodes N."/>
            <person name="Thang M."/>
            <person name="Chan C."/>
        </authorList>
    </citation>
    <scope>NUCLEOTIDE SEQUENCE</scope>
</reference>
<keyword evidence="3" id="KW-1185">Reference proteome</keyword>
<proteinExistence type="predicted"/>
<dbReference type="InterPro" id="IPR013320">
    <property type="entry name" value="ConA-like_dom_sf"/>
</dbReference>
<dbReference type="Gene3D" id="2.60.120.920">
    <property type="match status" value="1"/>
</dbReference>
<feature type="domain" description="B30.2/SPRY" evidence="1">
    <location>
        <begin position="1"/>
        <end position="143"/>
    </location>
</feature>
<dbReference type="Proteomes" id="UP000654075">
    <property type="component" value="Unassembled WGS sequence"/>
</dbReference>
<dbReference type="Pfam" id="PF00622">
    <property type="entry name" value="SPRY"/>
    <property type="match status" value="1"/>
</dbReference>
<gene>
    <name evidence="2" type="ORF">PGLA1383_LOCUS44366</name>
</gene>
<dbReference type="AlphaFoldDB" id="A0A813GQQ4"/>
<organism evidence="2 3">
    <name type="scientific">Polarella glacialis</name>
    <name type="common">Dinoflagellate</name>
    <dbReference type="NCBI Taxonomy" id="89957"/>
    <lineage>
        <taxon>Eukaryota</taxon>
        <taxon>Sar</taxon>
        <taxon>Alveolata</taxon>
        <taxon>Dinophyceae</taxon>
        <taxon>Suessiales</taxon>
        <taxon>Suessiaceae</taxon>
        <taxon>Polarella</taxon>
    </lineage>
</organism>
<evidence type="ECO:0000259" key="1">
    <source>
        <dbReference type="PROSITE" id="PS50188"/>
    </source>
</evidence>
<dbReference type="InterPro" id="IPR001870">
    <property type="entry name" value="B30.2/SPRY"/>
</dbReference>
<dbReference type="SUPFAM" id="SSF49899">
    <property type="entry name" value="Concanavalin A-like lectins/glucanases"/>
    <property type="match status" value="1"/>
</dbReference>
<dbReference type="InterPro" id="IPR043136">
    <property type="entry name" value="B30.2/SPRY_sf"/>
</dbReference>
<dbReference type="EMBL" id="CAJNNV010029224">
    <property type="protein sequence ID" value="CAE8627623.1"/>
    <property type="molecule type" value="Genomic_DNA"/>
</dbReference>
<name>A0A813GQQ4_POLGL</name>
<dbReference type="OrthoDB" id="434689at2759"/>
<protein>
    <recommendedName>
        <fullName evidence="1">B30.2/SPRY domain-containing protein</fullName>
    </recommendedName>
</protein>
<comment type="caution">
    <text evidence="2">The sequence shown here is derived from an EMBL/GenBank/DDBJ whole genome shotgun (WGS) entry which is preliminary data.</text>
</comment>
<dbReference type="InterPro" id="IPR003877">
    <property type="entry name" value="SPRY_dom"/>
</dbReference>
<feature type="non-terminal residue" evidence="2">
    <location>
        <position position="152"/>
    </location>
</feature>
<evidence type="ECO:0000313" key="2">
    <source>
        <dbReference type="EMBL" id="CAE8627623.1"/>
    </source>
</evidence>
<sequence length="152" mass="16250">VVHIGDSRALAAAAAIRATRGFRSGKHAWSVEVGLSSDWSYVGFVGETWTAVSSPIGRAQFSWGLASNGVAFAGREEIGRLQDFATGSCIKFVVNMDARTASVTVDGNDFPDAFRRLPVTVFPAVSNCRSAAQYTLTFLPEPDHVASPERAQ</sequence>
<feature type="non-terminal residue" evidence="2">
    <location>
        <position position="1"/>
    </location>
</feature>